<organism evidence="2 3">
    <name type="scientific">SAR324 cluster bacterium</name>
    <dbReference type="NCBI Taxonomy" id="2024889"/>
    <lineage>
        <taxon>Bacteria</taxon>
        <taxon>Deltaproteobacteria</taxon>
        <taxon>SAR324 cluster</taxon>
    </lineage>
</organism>
<accession>A0A2D6YLX5</accession>
<gene>
    <name evidence="2" type="ORF">CMN54_12285</name>
</gene>
<evidence type="ECO:0000313" key="2">
    <source>
        <dbReference type="EMBL" id="MAH64196.1"/>
    </source>
</evidence>
<keyword evidence="1" id="KW-0732">Signal</keyword>
<reference evidence="3" key="1">
    <citation type="submission" date="2017-09" db="EMBL/GenBank/DDBJ databases">
        <title>The Reconstruction of 2,631 Draft Metagenome-Assembled Genomes from the Global Oceans.</title>
        <authorList>
            <person name="Tully B.J."/>
            <person name="Graham E.D."/>
            <person name="Heidelberg J.F."/>
        </authorList>
    </citation>
    <scope>NUCLEOTIDE SEQUENCE [LARGE SCALE GENOMIC DNA]</scope>
</reference>
<dbReference type="EMBL" id="NZEX01000142">
    <property type="protein sequence ID" value="MAH64196.1"/>
    <property type="molecule type" value="Genomic_DNA"/>
</dbReference>
<dbReference type="Proteomes" id="UP000226525">
    <property type="component" value="Unassembled WGS sequence"/>
</dbReference>
<dbReference type="AlphaFoldDB" id="A0A2D6YLX5"/>
<protein>
    <submittedName>
        <fullName evidence="2">Uncharacterized protein</fullName>
    </submittedName>
</protein>
<feature type="signal peptide" evidence="1">
    <location>
        <begin position="1"/>
        <end position="19"/>
    </location>
</feature>
<comment type="caution">
    <text evidence="2">The sequence shown here is derived from an EMBL/GenBank/DDBJ whole genome shotgun (WGS) entry which is preliminary data.</text>
</comment>
<evidence type="ECO:0000256" key="1">
    <source>
        <dbReference type="SAM" id="SignalP"/>
    </source>
</evidence>
<feature type="chain" id="PRO_5014990815" evidence="1">
    <location>
        <begin position="20"/>
        <end position="224"/>
    </location>
</feature>
<proteinExistence type="predicted"/>
<name>A0A2D6YLX5_9DELT</name>
<evidence type="ECO:0000313" key="3">
    <source>
        <dbReference type="Proteomes" id="UP000226525"/>
    </source>
</evidence>
<sequence>MSQIFLFLLLILLCSPVFAQSSHALLFVKTVEEFSIFPAEQPNNALYRNGKLLLQSPSVQWVNLIEVKDTVSWLVLGIDEEGKYHGHLLPNKNDKLVMNNNGYGVFDILDEETGILKIYRTYKGRLEIIKSKYKSVRSPTASATHLVFAHIRDSRKKRNKQIFEFRLHLIRHDSSEVKSLKLYPQNESAKLEMEWVDQSKIQIRYHNGKTEIFDLKKYAPKLFD</sequence>